<sequence length="239" mass="24812">MIWGIGMLYATFDMSVDSDLSSFEPSNSSSGSMIAPLLVGFAALLLGGAALYFSLGGTGKASEAQTNLEAITVKAEGLETRLRDLEAKYSEQASKLSSTEQQLKLLAGDANEAFKKASSEININRDMIETSADKLTELIDTLNRSGRPSASGGSSIPRGNPTSALPVATIEPSASPPPVASAPVVVGGASAATHTIRSGDTFTKLSEQYNVSVAAILAANPDVDPRRLPVGQKIKIPSK</sequence>
<dbReference type="Gene3D" id="3.10.350.10">
    <property type="entry name" value="LysM domain"/>
    <property type="match status" value="1"/>
</dbReference>
<dbReference type="Pfam" id="PF01476">
    <property type="entry name" value="LysM"/>
    <property type="match status" value="1"/>
</dbReference>
<evidence type="ECO:0000313" key="6">
    <source>
        <dbReference type="Proteomes" id="UP000642829"/>
    </source>
</evidence>
<evidence type="ECO:0000256" key="2">
    <source>
        <dbReference type="SAM" id="MobiDB-lite"/>
    </source>
</evidence>
<accession>A0A8J3DIH1</accession>
<reference evidence="5" key="2">
    <citation type="submission" date="2020-09" db="EMBL/GenBank/DDBJ databases">
        <authorList>
            <person name="Sun Q."/>
            <person name="Kim S."/>
        </authorList>
    </citation>
    <scope>NUCLEOTIDE SEQUENCE</scope>
    <source>
        <strain evidence="5">KCTC 12870</strain>
    </source>
</reference>
<feature type="coiled-coil region" evidence="1">
    <location>
        <begin position="61"/>
        <end position="102"/>
    </location>
</feature>
<dbReference type="InterPro" id="IPR018392">
    <property type="entry name" value="LysM"/>
</dbReference>
<keyword evidence="1" id="KW-0175">Coiled coil</keyword>
<dbReference type="AlphaFoldDB" id="A0A8J3DIH1"/>
<feature type="transmembrane region" description="Helical" evidence="3">
    <location>
        <begin position="33"/>
        <end position="55"/>
    </location>
</feature>
<evidence type="ECO:0000313" key="5">
    <source>
        <dbReference type="EMBL" id="GHC11616.1"/>
    </source>
</evidence>
<dbReference type="InterPro" id="IPR036779">
    <property type="entry name" value="LysM_dom_sf"/>
</dbReference>
<feature type="compositionally biased region" description="Low complexity" evidence="2">
    <location>
        <begin position="144"/>
        <end position="159"/>
    </location>
</feature>
<evidence type="ECO:0000256" key="3">
    <source>
        <dbReference type="SAM" id="Phobius"/>
    </source>
</evidence>
<dbReference type="EMBL" id="BMXG01000026">
    <property type="protein sequence ID" value="GHC11616.1"/>
    <property type="molecule type" value="Genomic_DNA"/>
</dbReference>
<evidence type="ECO:0000259" key="4">
    <source>
        <dbReference type="PROSITE" id="PS51782"/>
    </source>
</evidence>
<feature type="region of interest" description="Disordered" evidence="2">
    <location>
        <begin position="143"/>
        <end position="179"/>
    </location>
</feature>
<dbReference type="SUPFAM" id="SSF54106">
    <property type="entry name" value="LysM domain"/>
    <property type="match status" value="1"/>
</dbReference>
<dbReference type="PROSITE" id="PS51782">
    <property type="entry name" value="LYSM"/>
    <property type="match status" value="1"/>
</dbReference>
<evidence type="ECO:0000256" key="1">
    <source>
        <dbReference type="SAM" id="Coils"/>
    </source>
</evidence>
<keyword evidence="3" id="KW-1133">Transmembrane helix</keyword>
<protein>
    <recommendedName>
        <fullName evidence="4">LysM domain-containing protein</fullName>
    </recommendedName>
</protein>
<reference evidence="5" key="1">
    <citation type="journal article" date="2014" name="Int. J. Syst. Evol. Microbiol.">
        <title>Complete genome sequence of Corynebacterium casei LMG S-19264T (=DSM 44701T), isolated from a smear-ripened cheese.</title>
        <authorList>
            <consortium name="US DOE Joint Genome Institute (JGI-PGF)"/>
            <person name="Walter F."/>
            <person name="Albersmeier A."/>
            <person name="Kalinowski J."/>
            <person name="Ruckert C."/>
        </authorList>
    </citation>
    <scope>NUCLEOTIDE SEQUENCE</scope>
    <source>
        <strain evidence="5">KCTC 12870</strain>
    </source>
</reference>
<feature type="domain" description="LysM" evidence="4">
    <location>
        <begin position="192"/>
        <end position="236"/>
    </location>
</feature>
<proteinExistence type="predicted"/>
<keyword evidence="3" id="KW-0812">Transmembrane</keyword>
<dbReference type="Proteomes" id="UP000642829">
    <property type="component" value="Unassembled WGS sequence"/>
</dbReference>
<dbReference type="CDD" id="cd00118">
    <property type="entry name" value="LysM"/>
    <property type="match status" value="1"/>
</dbReference>
<organism evidence="5 6">
    <name type="scientific">Cerasicoccus arenae</name>
    <dbReference type="NCBI Taxonomy" id="424488"/>
    <lineage>
        <taxon>Bacteria</taxon>
        <taxon>Pseudomonadati</taxon>
        <taxon>Verrucomicrobiota</taxon>
        <taxon>Opitutia</taxon>
        <taxon>Puniceicoccales</taxon>
        <taxon>Cerasicoccaceae</taxon>
        <taxon>Cerasicoccus</taxon>
    </lineage>
</organism>
<comment type="caution">
    <text evidence="5">The sequence shown here is derived from an EMBL/GenBank/DDBJ whole genome shotgun (WGS) entry which is preliminary data.</text>
</comment>
<gene>
    <name evidence="5" type="ORF">GCM10007047_31120</name>
</gene>
<keyword evidence="3" id="KW-0472">Membrane</keyword>
<keyword evidence="6" id="KW-1185">Reference proteome</keyword>
<dbReference type="SMART" id="SM00257">
    <property type="entry name" value="LysM"/>
    <property type="match status" value="1"/>
</dbReference>
<name>A0A8J3DIH1_9BACT</name>